<organism evidence="1 2">
    <name type="scientific">Agrobacterium bohemicum</name>
    <dbReference type="NCBI Taxonomy" id="2052828"/>
    <lineage>
        <taxon>Bacteria</taxon>
        <taxon>Pseudomonadati</taxon>
        <taxon>Pseudomonadota</taxon>
        <taxon>Alphaproteobacteria</taxon>
        <taxon>Hyphomicrobiales</taxon>
        <taxon>Rhizobiaceae</taxon>
        <taxon>Rhizobium/Agrobacterium group</taxon>
        <taxon>Agrobacterium</taxon>
    </lineage>
</organism>
<reference evidence="1 2" key="1">
    <citation type="submission" date="2015-11" db="EMBL/GenBank/DDBJ databases">
        <title>Draft genome sequence of Agrobacterium sp. R89-1.</title>
        <authorList>
            <person name="Zahradnik J."/>
            <person name="Kyslikova E."/>
            <person name="Palyzova A."/>
            <person name="Kyslik P."/>
        </authorList>
    </citation>
    <scope>NUCLEOTIDE SEQUENCE [LARGE SCALE GENOMIC DNA]</scope>
    <source>
        <strain evidence="1 2">R89-1</strain>
    </source>
</reference>
<gene>
    <name evidence="1" type="ORF">ATO67_18340</name>
</gene>
<proteinExistence type="predicted"/>
<name>A0A135P852_9HYPH</name>
<dbReference type="Proteomes" id="UP000070498">
    <property type="component" value="Unassembled WGS sequence"/>
</dbReference>
<comment type="caution">
    <text evidence="1">The sequence shown here is derived from an EMBL/GenBank/DDBJ whole genome shotgun (WGS) entry which is preliminary data.</text>
</comment>
<dbReference type="STRING" id="2052828.ATO67_18340"/>
<keyword evidence="2" id="KW-1185">Reference proteome</keyword>
<sequence length="94" mass="10760">MICMTQEYWFAKLGPAEKDIYEEISKKCQLSDERSMEIDEFIDTATATVEGGGDEFFAAVYGQEQAILFRDVTRETLRFMQAVDAHVIRNAPIE</sequence>
<accession>A0A135P852</accession>
<dbReference type="AlphaFoldDB" id="A0A135P852"/>
<evidence type="ECO:0000313" key="2">
    <source>
        <dbReference type="Proteomes" id="UP000070498"/>
    </source>
</evidence>
<protein>
    <submittedName>
        <fullName evidence="1">Uncharacterized protein</fullName>
    </submittedName>
</protein>
<evidence type="ECO:0000313" key="1">
    <source>
        <dbReference type="EMBL" id="KXG87607.1"/>
    </source>
</evidence>
<dbReference type="EMBL" id="LNUW01000004">
    <property type="protein sequence ID" value="KXG87607.1"/>
    <property type="molecule type" value="Genomic_DNA"/>
</dbReference>